<proteinExistence type="predicted"/>
<evidence type="ECO:0000313" key="3">
    <source>
        <dbReference type="Proteomes" id="UP000305067"/>
    </source>
</evidence>
<dbReference type="AlphaFoldDB" id="A0A5C3Q179"/>
<dbReference type="Proteomes" id="UP000305067">
    <property type="component" value="Unassembled WGS sequence"/>
</dbReference>
<evidence type="ECO:0000313" key="2">
    <source>
        <dbReference type="EMBL" id="TFK95844.1"/>
    </source>
</evidence>
<sequence length="179" mass="20691">MDFIKREMVRGTHVRKLSIEKLWDWASGSDAKIETCRMTEHTNERRRQWWLESRAAAIAPGQTTNDLQPRRPVSRNTEVFPGYEFTDRKHSDEEKQLRRERSSMHKDRMTFSTTWPTSRTCDRIVRRRSTGLSHAGMKLTKREDGLTEVEALGECGCAAAKVDRSGVHEQSVSQGVEEL</sequence>
<organism evidence="2 3">
    <name type="scientific">Pterulicium gracile</name>
    <dbReference type="NCBI Taxonomy" id="1884261"/>
    <lineage>
        <taxon>Eukaryota</taxon>
        <taxon>Fungi</taxon>
        <taxon>Dikarya</taxon>
        <taxon>Basidiomycota</taxon>
        <taxon>Agaricomycotina</taxon>
        <taxon>Agaricomycetes</taxon>
        <taxon>Agaricomycetidae</taxon>
        <taxon>Agaricales</taxon>
        <taxon>Pleurotineae</taxon>
        <taxon>Pterulaceae</taxon>
        <taxon>Pterulicium</taxon>
    </lineage>
</organism>
<accession>A0A5C3Q179</accession>
<protein>
    <submittedName>
        <fullName evidence="2">Uncharacterized protein</fullName>
    </submittedName>
</protein>
<feature type="region of interest" description="Disordered" evidence="1">
    <location>
        <begin position="87"/>
        <end position="108"/>
    </location>
</feature>
<dbReference type="EMBL" id="ML178873">
    <property type="protein sequence ID" value="TFK95844.1"/>
    <property type="molecule type" value="Genomic_DNA"/>
</dbReference>
<name>A0A5C3Q179_9AGAR</name>
<gene>
    <name evidence="2" type="ORF">BDV98DRAFT_586798</name>
</gene>
<evidence type="ECO:0000256" key="1">
    <source>
        <dbReference type="SAM" id="MobiDB-lite"/>
    </source>
</evidence>
<keyword evidence="3" id="KW-1185">Reference proteome</keyword>
<reference evidence="2 3" key="1">
    <citation type="journal article" date="2019" name="Nat. Ecol. Evol.">
        <title>Megaphylogeny resolves global patterns of mushroom evolution.</title>
        <authorList>
            <person name="Varga T."/>
            <person name="Krizsan K."/>
            <person name="Foldi C."/>
            <person name="Dima B."/>
            <person name="Sanchez-Garcia M."/>
            <person name="Sanchez-Ramirez S."/>
            <person name="Szollosi G.J."/>
            <person name="Szarkandi J.G."/>
            <person name="Papp V."/>
            <person name="Albert L."/>
            <person name="Andreopoulos W."/>
            <person name="Angelini C."/>
            <person name="Antonin V."/>
            <person name="Barry K.W."/>
            <person name="Bougher N.L."/>
            <person name="Buchanan P."/>
            <person name="Buyck B."/>
            <person name="Bense V."/>
            <person name="Catcheside P."/>
            <person name="Chovatia M."/>
            <person name="Cooper J."/>
            <person name="Damon W."/>
            <person name="Desjardin D."/>
            <person name="Finy P."/>
            <person name="Geml J."/>
            <person name="Haridas S."/>
            <person name="Hughes K."/>
            <person name="Justo A."/>
            <person name="Karasinski D."/>
            <person name="Kautmanova I."/>
            <person name="Kiss B."/>
            <person name="Kocsube S."/>
            <person name="Kotiranta H."/>
            <person name="LaButti K.M."/>
            <person name="Lechner B.E."/>
            <person name="Liimatainen K."/>
            <person name="Lipzen A."/>
            <person name="Lukacs Z."/>
            <person name="Mihaltcheva S."/>
            <person name="Morgado L.N."/>
            <person name="Niskanen T."/>
            <person name="Noordeloos M.E."/>
            <person name="Ohm R.A."/>
            <person name="Ortiz-Santana B."/>
            <person name="Ovrebo C."/>
            <person name="Racz N."/>
            <person name="Riley R."/>
            <person name="Savchenko A."/>
            <person name="Shiryaev A."/>
            <person name="Soop K."/>
            <person name="Spirin V."/>
            <person name="Szebenyi C."/>
            <person name="Tomsovsky M."/>
            <person name="Tulloss R.E."/>
            <person name="Uehling J."/>
            <person name="Grigoriev I.V."/>
            <person name="Vagvolgyi C."/>
            <person name="Papp T."/>
            <person name="Martin F.M."/>
            <person name="Miettinen O."/>
            <person name="Hibbett D.S."/>
            <person name="Nagy L.G."/>
        </authorList>
    </citation>
    <scope>NUCLEOTIDE SEQUENCE [LARGE SCALE GENOMIC DNA]</scope>
    <source>
        <strain evidence="2 3">CBS 309.79</strain>
    </source>
</reference>